<accession>A0A1B9IKI1</accession>
<dbReference type="AlphaFoldDB" id="A0A1B9IKI1"/>
<evidence type="ECO:0000256" key="3">
    <source>
        <dbReference type="ARBA" id="ARBA00022833"/>
    </source>
</evidence>
<proteinExistence type="inferred from homology"/>
<dbReference type="InterPro" id="IPR011057">
    <property type="entry name" value="Mss4-like_sf"/>
</dbReference>
<keyword evidence="2" id="KW-0479">Metal-binding</keyword>
<evidence type="ECO:0000259" key="5">
    <source>
        <dbReference type="Pfam" id="PF04828"/>
    </source>
</evidence>
<gene>
    <name evidence="6" type="ORF">L486_06809</name>
</gene>
<name>A0A1B9IKI1_9TREE</name>
<keyword evidence="4" id="KW-0456">Lyase</keyword>
<comment type="similarity">
    <text evidence="1">Belongs to the Gfa family.</text>
</comment>
<dbReference type="PANTHER" id="PTHR33337:SF40">
    <property type="entry name" value="CENP-V_GFA DOMAIN-CONTAINING PROTEIN-RELATED"/>
    <property type="match status" value="1"/>
</dbReference>
<protein>
    <recommendedName>
        <fullName evidence="5">CENP-V/GFA domain-containing protein</fullName>
    </recommendedName>
</protein>
<dbReference type="STRING" id="1331196.A0A1B9IKI1"/>
<dbReference type="Pfam" id="PF04828">
    <property type="entry name" value="GFA"/>
    <property type="match status" value="1"/>
</dbReference>
<dbReference type="PANTHER" id="PTHR33337">
    <property type="entry name" value="GFA DOMAIN-CONTAINING PROTEIN"/>
    <property type="match status" value="1"/>
</dbReference>
<evidence type="ECO:0000256" key="2">
    <source>
        <dbReference type="ARBA" id="ARBA00022723"/>
    </source>
</evidence>
<sequence>MDNGGGSVVTRELCSGCGLYILEYGAQAKNDFRFLTLGSLDDPTALPPKGEFFTQDRSDWMPQIPNTFQKREIKE</sequence>
<dbReference type="OrthoDB" id="9985472at2759"/>
<organism evidence="6 7">
    <name type="scientific">Kwoniella mangroviensis CBS 10435</name>
    <dbReference type="NCBI Taxonomy" id="1331196"/>
    <lineage>
        <taxon>Eukaryota</taxon>
        <taxon>Fungi</taxon>
        <taxon>Dikarya</taxon>
        <taxon>Basidiomycota</taxon>
        <taxon>Agaricomycotina</taxon>
        <taxon>Tremellomycetes</taxon>
        <taxon>Tremellales</taxon>
        <taxon>Cryptococcaceae</taxon>
        <taxon>Kwoniella</taxon>
    </lineage>
</organism>
<dbReference type="SUPFAM" id="SSF51316">
    <property type="entry name" value="Mss4-like"/>
    <property type="match status" value="1"/>
</dbReference>
<dbReference type="InterPro" id="IPR006913">
    <property type="entry name" value="CENP-V/GFA"/>
</dbReference>
<keyword evidence="7" id="KW-1185">Reference proteome</keyword>
<evidence type="ECO:0000256" key="1">
    <source>
        <dbReference type="ARBA" id="ARBA00005495"/>
    </source>
</evidence>
<reference evidence="6 7" key="1">
    <citation type="submission" date="2013-07" db="EMBL/GenBank/DDBJ databases">
        <title>The Genome Sequence of Kwoniella mangroviensis CBS10435.</title>
        <authorList>
            <consortium name="The Broad Institute Genome Sequencing Platform"/>
            <person name="Cuomo C."/>
            <person name="Litvintseva A."/>
            <person name="Chen Y."/>
            <person name="Heitman J."/>
            <person name="Sun S."/>
            <person name="Springer D."/>
            <person name="Dromer F."/>
            <person name="Young S.K."/>
            <person name="Zeng Q."/>
            <person name="Gargeya S."/>
            <person name="Fitzgerald M."/>
            <person name="Abouelleil A."/>
            <person name="Alvarado L."/>
            <person name="Berlin A.M."/>
            <person name="Chapman S.B."/>
            <person name="Dewar J."/>
            <person name="Goldberg J."/>
            <person name="Griggs A."/>
            <person name="Gujja S."/>
            <person name="Hansen M."/>
            <person name="Howarth C."/>
            <person name="Imamovic A."/>
            <person name="Larimer J."/>
            <person name="McCowan C."/>
            <person name="Murphy C."/>
            <person name="Pearson M."/>
            <person name="Priest M."/>
            <person name="Roberts A."/>
            <person name="Saif S."/>
            <person name="Shea T."/>
            <person name="Sykes S."/>
            <person name="Wortman J."/>
            <person name="Nusbaum C."/>
            <person name="Birren B."/>
        </authorList>
    </citation>
    <scope>NUCLEOTIDE SEQUENCE [LARGE SCALE GENOMIC DNA]</scope>
    <source>
        <strain evidence="6 7">CBS 10435</strain>
    </source>
</reference>
<dbReference type="GO" id="GO:0046872">
    <property type="term" value="F:metal ion binding"/>
    <property type="evidence" value="ECO:0007669"/>
    <property type="project" value="UniProtKB-KW"/>
</dbReference>
<reference evidence="7" key="2">
    <citation type="submission" date="2013-12" db="EMBL/GenBank/DDBJ databases">
        <title>Evolution of pathogenesis and genome organization in the Tremellales.</title>
        <authorList>
            <person name="Cuomo C."/>
            <person name="Litvintseva A."/>
            <person name="Heitman J."/>
            <person name="Chen Y."/>
            <person name="Sun S."/>
            <person name="Springer D."/>
            <person name="Dromer F."/>
            <person name="Young S."/>
            <person name="Zeng Q."/>
            <person name="Chapman S."/>
            <person name="Gujja S."/>
            <person name="Saif S."/>
            <person name="Birren B."/>
        </authorList>
    </citation>
    <scope>NUCLEOTIDE SEQUENCE [LARGE SCALE GENOMIC DNA]</scope>
    <source>
        <strain evidence="7">CBS 10435</strain>
    </source>
</reference>
<dbReference type="GO" id="GO:0016846">
    <property type="term" value="F:carbon-sulfur lyase activity"/>
    <property type="evidence" value="ECO:0007669"/>
    <property type="project" value="InterPro"/>
</dbReference>
<evidence type="ECO:0000313" key="7">
    <source>
        <dbReference type="Proteomes" id="UP000092583"/>
    </source>
</evidence>
<dbReference type="EMBL" id="KI669465">
    <property type="protein sequence ID" value="OCF56052.1"/>
    <property type="molecule type" value="Genomic_DNA"/>
</dbReference>
<dbReference type="Proteomes" id="UP000092583">
    <property type="component" value="Unassembled WGS sequence"/>
</dbReference>
<keyword evidence="3" id="KW-0862">Zinc</keyword>
<evidence type="ECO:0000313" key="6">
    <source>
        <dbReference type="EMBL" id="OCF56052.1"/>
    </source>
</evidence>
<feature type="domain" description="CENP-V/GFA" evidence="5">
    <location>
        <begin position="5"/>
        <end position="56"/>
    </location>
</feature>
<evidence type="ECO:0000256" key="4">
    <source>
        <dbReference type="ARBA" id="ARBA00023239"/>
    </source>
</evidence>